<organism evidence="3 4">
    <name type="scientific">Loa loa</name>
    <name type="common">Eye worm</name>
    <name type="synonym">Filaria loa</name>
    <dbReference type="NCBI Taxonomy" id="7209"/>
    <lineage>
        <taxon>Eukaryota</taxon>
        <taxon>Metazoa</taxon>
        <taxon>Ecdysozoa</taxon>
        <taxon>Nematoda</taxon>
        <taxon>Chromadorea</taxon>
        <taxon>Rhabditida</taxon>
        <taxon>Spirurina</taxon>
        <taxon>Spiruromorpha</taxon>
        <taxon>Filarioidea</taxon>
        <taxon>Onchocercidae</taxon>
        <taxon>Loa</taxon>
    </lineage>
</organism>
<protein>
    <submittedName>
        <fullName evidence="4">NAGPA domain-containing protein</fullName>
    </submittedName>
</protein>
<keyword evidence="3" id="KW-1185">Reference proteome</keyword>
<feature type="region of interest" description="Disordered" evidence="1">
    <location>
        <begin position="37"/>
        <end position="57"/>
    </location>
</feature>
<dbReference type="AlphaFoldDB" id="A0A1I7VG61"/>
<dbReference type="CTD" id="9947334"/>
<dbReference type="OMA" id="KEYHSEQ"/>
<evidence type="ECO:0000256" key="1">
    <source>
        <dbReference type="SAM" id="MobiDB-lite"/>
    </source>
</evidence>
<dbReference type="KEGG" id="loa:LOAG_09894"/>
<dbReference type="WBParaSite" id="EN70_2182">
    <property type="protein sequence ID" value="EN70_2182"/>
    <property type="gene ID" value="EN70_2182"/>
</dbReference>
<sequence length="413" mass="45762">MALISVDEEEEEEEEEDSMIDIRHRRFVYKVQSIQSPDHPTTSFHMTPQHTSSLSASSSNMMKMNEMLSQTTNEYFNDESLVPRNTELIELSVINSIQQNPVPTITFNEPERLPLLEAHPEQSNEPIQQLITSYEGQQFSDGTSVYSTDYTFNSELNTSFTISKDFETNKIDILHYDEMSSNILLQDNGKSHIQHAPLFGCTVGNLCNSAISGFDLLGTNASDNVNLEITDDHCSGQQIITGLTQDGDIIIDGLSMPISKKLDNSWQNESSMFSRMNIDEGLSISQILDDSNGQHQNVKKANSNEVVIGLTTRGEFIIANTTANSSRVNTHLVSVIMGITASGQIICGGCIADIIPESVLMTCEKTIESNENHHATFDIIGNLTAKNEKVLIGLTDSNFTNAYNGSLLRRDSF</sequence>
<dbReference type="EMBL" id="JH712255">
    <property type="protein sequence ID" value="EFO18602.1"/>
    <property type="molecule type" value="Genomic_DNA"/>
</dbReference>
<feature type="compositionally biased region" description="Polar residues" evidence="1">
    <location>
        <begin position="37"/>
        <end position="51"/>
    </location>
</feature>
<reference evidence="2 3" key="1">
    <citation type="submission" date="2012-04" db="EMBL/GenBank/DDBJ databases">
        <title>The Genome Sequence of Loa loa.</title>
        <authorList>
            <consortium name="The Broad Institute Genome Sequencing Platform"/>
            <consortium name="Broad Institute Genome Sequencing Center for Infectious Disease"/>
            <person name="Nutman T.B."/>
            <person name="Fink D.L."/>
            <person name="Russ C."/>
            <person name="Young S."/>
            <person name="Zeng Q."/>
            <person name="Gargeya S."/>
            <person name="Alvarado L."/>
            <person name="Berlin A."/>
            <person name="Chapman S.B."/>
            <person name="Chen Z."/>
            <person name="Freedman E."/>
            <person name="Gellesch M."/>
            <person name="Goldberg J."/>
            <person name="Griggs A."/>
            <person name="Gujja S."/>
            <person name="Heilman E.R."/>
            <person name="Heiman D."/>
            <person name="Howarth C."/>
            <person name="Mehta T."/>
            <person name="Neiman D."/>
            <person name="Pearson M."/>
            <person name="Roberts A."/>
            <person name="Saif S."/>
            <person name="Shea T."/>
            <person name="Shenoy N."/>
            <person name="Sisk P."/>
            <person name="Stolte C."/>
            <person name="Sykes S."/>
            <person name="White J."/>
            <person name="Yandava C."/>
            <person name="Haas B."/>
            <person name="Henn M.R."/>
            <person name="Nusbaum C."/>
            <person name="Birren B."/>
        </authorList>
    </citation>
    <scope>NUCLEOTIDE SEQUENCE [LARGE SCALE GENOMIC DNA]</scope>
</reference>
<evidence type="ECO:0000313" key="4">
    <source>
        <dbReference type="WBParaSite" id="EN70_2182"/>
    </source>
</evidence>
<evidence type="ECO:0000313" key="3">
    <source>
        <dbReference type="Proteomes" id="UP000095285"/>
    </source>
</evidence>
<name>A0A1I7VG61_LOALO</name>
<gene>
    <name evidence="2 4" type="ORF">LOAG_09894</name>
</gene>
<dbReference type="RefSeq" id="XP_003145469.1">
    <property type="nucleotide sequence ID" value="XM_003145421.1"/>
</dbReference>
<dbReference type="OrthoDB" id="5812302at2759"/>
<dbReference type="GeneID" id="9947334"/>
<reference evidence="4" key="2">
    <citation type="submission" date="2016-11" db="UniProtKB">
        <authorList>
            <consortium name="WormBaseParasite"/>
        </authorList>
    </citation>
    <scope>IDENTIFICATION</scope>
</reference>
<accession>A0A1S0TR05</accession>
<dbReference type="Proteomes" id="UP000095285">
    <property type="component" value="Unassembled WGS sequence"/>
</dbReference>
<evidence type="ECO:0000313" key="2">
    <source>
        <dbReference type="EMBL" id="EFO18602.1"/>
    </source>
</evidence>
<proteinExistence type="predicted"/>
<accession>A0A1I7VG61</accession>